<dbReference type="CDD" id="cd06225">
    <property type="entry name" value="HAMP"/>
    <property type="match status" value="1"/>
</dbReference>
<evidence type="ECO:0000256" key="2">
    <source>
        <dbReference type="ARBA" id="ARBA00004236"/>
    </source>
</evidence>
<dbReference type="InterPro" id="IPR004358">
    <property type="entry name" value="Sig_transdc_His_kin-like_C"/>
</dbReference>
<dbReference type="InterPro" id="IPR005467">
    <property type="entry name" value="His_kinase_dom"/>
</dbReference>
<evidence type="ECO:0000256" key="6">
    <source>
        <dbReference type="ARBA" id="ARBA00022692"/>
    </source>
</evidence>
<keyword evidence="10 11" id="KW-0472">Membrane</keyword>
<dbReference type="RefSeq" id="WP_092530130.1">
    <property type="nucleotide sequence ID" value="NZ_FOWW01000003.1"/>
</dbReference>
<evidence type="ECO:0000256" key="1">
    <source>
        <dbReference type="ARBA" id="ARBA00000085"/>
    </source>
</evidence>
<dbReference type="SUPFAM" id="SSF158472">
    <property type="entry name" value="HAMP domain-like"/>
    <property type="match status" value="1"/>
</dbReference>
<dbReference type="AlphaFoldDB" id="A0A1I5TGA2"/>
<dbReference type="SUPFAM" id="SSF47384">
    <property type="entry name" value="Homodimeric domain of signal transducing histidine kinase"/>
    <property type="match status" value="1"/>
</dbReference>
<keyword evidence="7 14" id="KW-0418">Kinase</keyword>
<dbReference type="InterPro" id="IPR050428">
    <property type="entry name" value="TCS_sensor_his_kinase"/>
</dbReference>
<dbReference type="InterPro" id="IPR003661">
    <property type="entry name" value="HisK_dim/P_dom"/>
</dbReference>
<dbReference type="InterPro" id="IPR003594">
    <property type="entry name" value="HATPase_dom"/>
</dbReference>
<evidence type="ECO:0000259" key="13">
    <source>
        <dbReference type="PROSITE" id="PS50885"/>
    </source>
</evidence>
<keyword evidence="5" id="KW-0808">Transferase</keyword>
<dbReference type="Pfam" id="PF00672">
    <property type="entry name" value="HAMP"/>
    <property type="match status" value="1"/>
</dbReference>
<evidence type="ECO:0000256" key="5">
    <source>
        <dbReference type="ARBA" id="ARBA00022679"/>
    </source>
</evidence>
<dbReference type="PRINTS" id="PR00344">
    <property type="entry name" value="BCTRLSENSOR"/>
</dbReference>
<dbReference type="Gene3D" id="1.10.287.130">
    <property type="match status" value="1"/>
</dbReference>
<feature type="transmembrane region" description="Helical" evidence="11">
    <location>
        <begin position="65"/>
        <end position="86"/>
    </location>
</feature>
<proteinExistence type="predicted"/>
<gene>
    <name evidence="14" type="ORF">SAMN05421810_103514</name>
</gene>
<dbReference type="SMART" id="SM00388">
    <property type="entry name" value="HisKA"/>
    <property type="match status" value="1"/>
</dbReference>
<evidence type="ECO:0000256" key="7">
    <source>
        <dbReference type="ARBA" id="ARBA00022777"/>
    </source>
</evidence>
<dbReference type="STRING" id="587909.SAMN05421810_103514"/>
<evidence type="ECO:0000313" key="14">
    <source>
        <dbReference type="EMBL" id="SFP81958.1"/>
    </source>
</evidence>
<dbReference type="EMBL" id="FOWW01000003">
    <property type="protein sequence ID" value="SFP81958.1"/>
    <property type="molecule type" value="Genomic_DNA"/>
</dbReference>
<dbReference type="InterPro" id="IPR036890">
    <property type="entry name" value="HATPase_C_sf"/>
</dbReference>
<dbReference type="Proteomes" id="UP000198727">
    <property type="component" value="Unassembled WGS sequence"/>
</dbReference>
<dbReference type="SUPFAM" id="SSF55874">
    <property type="entry name" value="ATPase domain of HSP90 chaperone/DNA topoisomerase II/histidine kinase"/>
    <property type="match status" value="1"/>
</dbReference>
<evidence type="ECO:0000256" key="9">
    <source>
        <dbReference type="ARBA" id="ARBA00023012"/>
    </source>
</evidence>
<keyword evidence="15" id="KW-1185">Reference proteome</keyword>
<feature type="domain" description="HAMP" evidence="13">
    <location>
        <begin position="87"/>
        <end position="140"/>
    </location>
</feature>
<dbReference type="Gene3D" id="3.30.565.10">
    <property type="entry name" value="Histidine kinase-like ATPase, C-terminal domain"/>
    <property type="match status" value="1"/>
</dbReference>
<dbReference type="OrthoDB" id="9786919at2"/>
<dbReference type="Pfam" id="PF00512">
    <property type="entry name" value="HisKA"/>
    <property type="match status" value="1"/>
</dbReference>
<dbReference type="InterPro" id="IPR003660">
    <property type="entry name" value="HAMP_dom"/>
</dbReference>
<keyword evidence="4" id="KW-0597">Phosphoprotein</keyword>
<keyword evidence="9" id="KW-0902">Two-component regulatory system</keyword>
<dbReference type="PROSITE" id="PS50885">
    <property type="entry name" value="HAMP"/>
    <property type="match status" value="1"/>
</dbReference>
<evidence type="ECO:0000256" key="10">
    <source>
        <dbReference type="ARBA" id="ARBA00023136"/>
    </source>
</evidence>
<evidence type="ECO:0000313" key="15">
    <source>
        <dbReference type="Proteomes" id="UP000198727"/>
    </source>
</evidence>
<feature type="transmembrane region" description="Helical" evidence="11">
    <location>
        <begin position="17"/>
        <end position="39"/>
    </location>
</feature>
<evidence type="ECO:0000259" key="12">
    <source>
        <dbReference type="PROSITE" id="PS50109"/>
    </source>
</evidence>
<evidence type="ECO:0000256" key="4">
    <source>
        <dbReference type="ARBA" id="ARBA00022553"/>
    </source>
</evidence>
<name>A0A1I5TGA2_9PSEU</name>
<dbReference type="PANTHER" id="PTHR45436">
    <property type="entry name" value="SENSOR HISTIDINE KINASE YKOH"/>
    <property type="match status" value="1"/>
</dbReference>
<dbReference type="GO" id="GO:0005886">
    <property type="term" value="C:plasma membrane"/>
    <property type="evidence" value="ECO:0007669"/>
    <property type="project" value="UniProtKB-SubCell"/>
</dbReference>
<dbReference type="Pfam" id="PF02518">
    <property type="entry name" value="HATPase_c"/>
    <property type="match status" value="1"/>
</dbReference>
<sequence length="363" mass="38828">MTRSGQSSPAPSLRGRIALLCGAVFAGGVLVGAFGLYVLRGSPTISDSVRMLRLYYLDPDRLDSWWPVLGLLALAPLVAAGCWLLLRGMLRPLGTVTAAVRRCAPPDLGRRVRLERAPRELDELALAIDDMLDRLAAGYDAQRRFAANASHELRTPLAAQRALLEVALEDPAASTDLRRVGTTLLAVNERTEGLVEGLLTLVEADRRLAGTEPVRLDELVRRVVDSHGDLAARHDVRATVHIERCVVPGEPVLLERLVTNLVRNAILHNTPGGRLDVALSADGLLTVRNTGEWVPAELVPVLFEPFRRGGADRTAHRGGAGLGLAIARSITTAHGGTIEAAPNAGAGGLTVRVRLPVGQPTNR</sequence>
<evidence type="ECO:0000256" key="8">
    <source>
        <dbReference type="ARBA" id="ARBA00022989"/>
    </source>
</evidence>
<dbReference type="InterPro" id="IPR036097">
    <property type="entry name" value="HisK_dim/P_sf"/>
</dbReference>
<comment type="subcellular location">
    <subcellularLocation>
        <location evidence="2">Cell membrane</location>
    </subcellularLocation>
</comment>
<dbReference type="PANTHER" id="PTHR45436:SF5">
    <property type="entry name" value="SENSOR HISTIDINE KINASE TRCS"/>
    <property type="match status" value="1"/>
</dbReference>
<evidence type="ECO:0000256" key="3">
    <source>
        <dbReference type="ARBA" id="ARBA00012438"/>
    </source>
</evidence>
<reference evidence="15" key="1">
    <citation type="submission" date="2016-10" db="EMBL/GenBank/DDBJ databases">
        <authorList>
            <person name="Varghese N."/>
            <person name="Submissions S."/>
        </authorList>
    </citation>
    <scope>NUCLEOTIDE SEQUENCE [LARGE SCALE GENOMIC DNA]</scope>
    <source>
        <strain evidence="15">CGMCC 4.5579</strain>
    </source>
</reference>
<keyword evidence="6 11" id="KW-0812">Transmembrane</keyword>
<dbReference type="CDD" id="cd00082">
    <property type="entry name" value="HisKA"/>
    <property type="match status" value="1"/>
</dbReference>
<dbReference type="SMART" id="SM00304">
    <property type="entry name" value="HAMP"/>
    <property type="match status" value="1"/>
</dbReference>
<dbReference type="CDD" id="cd00075">
    <property type="entry name" value="HATPase"/>
    <property type="match status" value="1"/>
</dbReference>
<organism evidence="14 15">
    <name type="scientific">Amycolatopsis arida</name>
    <dbReference type="NCBI Taxonomy" id="587909"/>
    <lineage>
        <taxon>Bacteria</taxon>
        <taxon>Bacillati</taxon>
        <taxon>Actinomycetota</taxon>
        <taxon>Actinomycetes</taxon>
        <taxon>Pseudonocardiales</taxon>
        <taxon>Pseudonocardiaceae</taxon>
        <taxon>Amycolatopsis</taxon>
    </lineage>
</organism>
<dbReference type="SMART" id="SM00387">
    <property type="entry name" value="HATPase_c"/>
    <property type="match status" value="1"/>
</dbReference>
<dbReference type="GO" id="GO:0000155">
    <property type="term" value="F:phosphorelay sensor kinase activity"/>
    <property type="evidence" value="ECO:0007669"/>
    <property type="project" value="InterPro"/>
</dbReference>
<dbReference type="PROSITE" id="PS50109">
    <property type="entry name" value="HIS_KIN"/>
    <property type="match status" value="1"/>
</dbReference>
<evidence type="ECO:0000256" key="11">
    <source>
        <dbReference type="SAM" id="Phobius"/>
    </source>
</evidence>
<keyword evidence="8 11" id="KW-1133">Transmembrane helix</keyword>
<comment type="catalytic activity">
    <reaction evidence="1">
        <text>ATP + protein L-histidine = ADP + protein N-phospho-L-histidine.</text>
        <dbReference type="EC" id="2.7.13.3"/>
    </reaction>
</comment>
<dbReference type="EC" id="2.7.13.3" evidence="3"/>
<protein>
    <recommendedName>
        <fullName evidence="3">histidine kinase</fullName>
        <ecNumber evidence="3">2.7.13.3</ecNumber>
    </recommendedName>
</protein>
<accession>A0A1I5TGA2</accession>
<feature type="domain" description="Histidine kinase" evidence="12">
    <location>
        <begin position="148"/>
        <end position="359"/>
    </location>
</feature>